<dbReference type="RefSeq" id="WP_203760705.1">
    <property type="nucleotide sequence ID" value="NZ_BAAABO010000006.1"/>
</dbReference>
<feature type="region of interest" description="Disordered" evidence="1">
    <location>
        <begin position="188"/>
        <end position="211"/>
    </location>
</feature>
<organism evidence="2 3">
    <name type="scientific">Paractinoplanes deccanensis</name>
    <dbReference type="NCBI Taxonomy" id="113561"/>
    <lineage>
        <taxon>Bacteria</taxon>
        <taxon>Bacillati</taxon>
        <taxon>Actinomycetota</taxon>
        <taxon>Actinomycetes</taxon>
        <taxon>Micromonosporales</taxon>
        <taxon>Micromonosporaceae</taxon>
        <taxon>Paractinoplanes</taxon>
    </lineage>
</organism>
<reference evidence="2 3" key="1">
    <citation type="submission" date="2021-01" db="EMBL/GenBank/DDBJ databases">
        <title>Whole genome shotgun sequence of Actinoplanes deccanensis NBRC 13994.</title>
        <authorList>
            <person name="Komaki H."/>
            <person name="Tamura T."/>
        </authorList>
    </citation>
    <scope>NUCLEOTIDE SEQUENCE [LARGE SCALE GENOMIC DNA]</scope>
    <source>
        <strain evidence="2 3">NBRC 13994</strain>
    </source>
</reference>
<name>A0ABQ3XYE8_9ACTN</name>
<dbReference type="EMBL" id="BOMI01000021">
    <property type="protein sequence ID" value="GID72771.1"/>
    <property type="molecule type" value="Genomic_DNA"/>
</dbReference>
<accession>A0ABQ3XYE8</accession>
<sequence length="224" mass="23962">MHDIDRALFEAEGEFESEFEDEFESFGEAEGEDRETALATELLEISSEEELDRFIGSLLNGAVSAARNFARSSAGKAVGGMVKQAARQVLPRIGQALGDAVGGKTGGAMGQRAGKWLSRQFEGEQYEGEFGVQTEGLSAEDREFELARTFVRFADEAARRAASAGPGVQPQQAAQQAAIAAARTHLPGLLRPGPAQAGPRGNGGQQRSEGRWVRRGSRIVILDV</sequence>
<proteinExistence type="predicted"/>
<gene>
    <name evidence="2" type="ORF">Ade02nite_14120</name>
</gene>
<evidence type="ECO:0000256" key="1">
    <source>
        <dbReference type="SAM" id="MobiDB-lite"/>
    </source>
</evidence>
<dbReference type="Proteomes" id="UP000609879">
    <property type="component" value="Unassembled WGS sequence"/>
</dbReference>
<evidence type="ECO:0000313" key="3">
    <source>
        <dbReference type="Proteomes" id="UP000609879"/>
    </source>
</evidence>
<comment type="caution">
    <text evidence="2">The sequence shown here is derived from an EMBL/GenBank/DDBJ whole genome shotgun (WGS) entry which is preliminary data.</text>
</comment>
<evidence type="ECO:0000313" key="2">
    <source>
        <dbReference type="EMBL" id="GID72771.1"/>
    </source>
</evidence>
<keyword evidence="3" id="KW-1185">Reference proteome</keyword>
<protein>
    <submittedName>
        <fullName evidence="2">Uncharacterized protein</fullName>
    </submittedName>
</protein>